<dbReference type="Proteomes" id="UP001152797">
    <property type="component" value="Unassembled WGS sequence"/>
</dbReference>
<reference evidence="2" key="2">
    <citation type="submission" date="2024-04" db="EMBL/GenBank/DDBJ databases">
        <authorList>
            <person name="Chen Y."/>
            <person name="Shah S."/>
            <person name="Dougan E. K."/>
            <person name="Thang M."/>
            <person name="Chan C."/>
        </authorList>
    </citation>
    <scope>NUCLEOTIDE SEQUENCE [LARGE SCALE GENOMIC DNA]</scope>
</reference>
<organism evidence="1">
    <name type="scientific">Cladocopium goreaui</name>
    <dbReference type="NCBI Taxonomy" id="2562237"/>
    <lineage>
        <taxon>Eukaryota</taxon>
        <taxon>Sar</taxon>
        <taxon>Alveolata</taxon>
        <taxon>Dinophyceae</taxon>
        <taxon>Suessiales</taxon>
        <taxon>Symbiodiniaceae</taxon>
        <taxon>Cladocopium</taxon>
    </lineage>
</organism>
<dbReference type="EMBL" id="CAMXCT030002029">
    <property type="protein sequence ID" value="CAL4782386.1"/>
    <property type="molecule type" value="Genomic_DNA"/>
</dbReference>
<comment type="caution">
    <text evidence="1">The sequence shown here is derived from an EMBL/GenBank/DDBJ whole genome shotgun (WGS) entry which is preliminary data.</text>
</comment>
<accession>A0A9P1FZ61</accession>
<name>A0A9P1FZ61_9DINO</name>
<proteinExistence type="predicted"/>
<evidence type="ECO:0000313" key="3">
    <source>
        <dbReference type="Proteomes" id="UP001152797"/>
    </source>
</evidence>
<keyword evidence="3" id="KW-1185">Reference proteome</keyword>
<dbReference type="EMBL" id="CAMXCT020002029">
    <property type="protein sequence ID" value="CAL1148449.1"/>
    <property type="molecule type" value="Genomic_DNA"/>
</dbReference>
<dbReference type="EMBL" id="CAMXCT010002029">
    <property type="protein sequence ID" value="CAI3995074.1"/>
    <property type="molecule type" value="Genomic_DNA"/>
</dbReference>
<reference evidence="1" key="1">
    <citation type="submission" date="2022-10" db="EMBL/GenBank/DDBJ databases">
        <authorList>
            <person name="Chen Y."/>
            <person name="Dougan E. K."/>
            <person name="Chan C."/>
            <person name="Rhodes N."/>
            <person name="Thang M."/>
        </authorList>
    </citation>
    <scope>NUCLEOTIDE SEQUENCE</scope>
</reference>
<protein>
    <submittedName>
        <fullName evidence="1">Uncharacterized protein</fullName>
    </submittedName>
</protein>
<evidence type="ECO:0000313" key="1">
    <source>
        <dbReference type="EMBL" id="CAI3995074.1"/>
    </source>
</evidence>
<gene>
    <name evidence="1" type="ORF">C1SCF055_LOCUS21675</name>
</gene>
<dbReference type="AlphaFoldDB" id="A0A9P1FZ61"/>
<evidence type="ECO:0000313" key="2">
    <source>
        <dbReference type="EMBL" id="CAL1148449.1"/>
    </source>
</evidence>
<sequence>MSHVHVEVVTGEQHTVTTAQRQAVEMETKCKISLRARKVQRQLRVEGSVFGVQLARRMMHELTFEGLDFNVFVWAAGEATGKAIASPKSRANKLQISESSYRVCQHCMVGRRLTTTSSKSAPAVSGTAALRSVPPPWRAAPPVMPPPPKRCRLAEDATPLVALASSSAVPASATAPATTQSEWTATTSTTPIGILGCMLTLDGTVELLSQRELGKSYEEFAPLDPGRTRAWTASLWVFLYDRTLQERCGGLASGRGFQADECRQDHRPVSCKGGGRMEPPLYSKCEDCREDNPAKQELKRALLN</sequence>